<organism evidence="3 4">
    <name type="scientific">Albidovulum litorale</name>
    <dbReference type="NCBI Taxonomy" id="2984134"/>
    <lineage>
        <taxon>Bacteria</taxon>
        <taxon>Pseudomonadati</taxon>
        <taxon>Pseudomonadota</taxon>
        <taxon>Alphaproteobacteria</taxon>
        <taxon>Rhodobacterales</taxon>
        <taxon>Paracoccaceae</taxon>
        <taxon>Albidovulum</taxon>
    </lineage>
</organism>
<protein>
    <submittedName>
        <fullName evidence="3">SDR family oxidoreductase</fullName>
    </submittedName>
</protein>
<gene>
    <name evidence="3" type="ORF">OEZ71_05920</name>
</gene>
<name>A0ABT2ZL23_9RHOB</name>
<dbReference type="SUPFAM" id="SSF51735">
    <property type="entry name" value="NAD(P)-binding Rossmann-fold domains"/>
    <property type="match status" value="1"/>
</dbReference>
<dbReference type="EMBL" id="JAOWKZ010000002">
    <property type="protein sequence ID" value="MCV2871828.1"/>
    <property type="molecule type" value="Genomic_DNA"/>
</dbReference>
<evidence type="ECO:0000256" key="2">
    <source>
        <dbReference type="ARBA" id="ARBA00023002"/>
    </source>
</evidence>
<dbReference type="PANTHER" id="PTHR43639">
    <property type="entry name" value="OXIDOREDUCTASE, SHORT-CHAIN DEHYDROGENASE/REDUCTASE FAMILY (AFU_ORTHOLOGUE AFUA_5G02870)"/>
    <property type="match status" value="1"/>
</dbReference>
<dbReference type="CDD" id="cd05233">
    <property type="entry name" value="SDR_c"/>
    <property type="match status" value="1"/>
</dbReference>
<sequence>MSLSISGKTAIVTGAARGVGLAIARHFVDLGAKVMFADADEARLAEEVGAAAAEEGNVRCFGGDLSQKLTLANLLSATIDAFERIDILVNASRGVVTSDPLNPDDEALEAMLAQNLVTSLKLSQMTAKRMIAQAEKEGREEGPVGSIINISTLAARRTQPELLAYSVSAAALDQATRSLAVALAPERIRVNGIALASVMSASLQASLKDNPDWRGTITDATPMRRIAPPSELAEVAQFLASDGAGFVTGQILTVDGGRSLIDPAPVPAY</sequence>
<dbReference type="InterPro" id="IPR002347">
    <property type="entry name" value="SDR_fam"/>
</dbReference>
<reference evidence="3 4" key="1">
    <citation type="submission" date="2022-10" db="EMBL/GenBank/DDBJ databases">
        <title>Defluviimonas sp. nov., isolated from ocean surface sediments.</title>
        <authorList>
            <person name="He W."/>
            <person name="Wang L."/>
            <person name="Zhang D.-F."/>
        </authorList>
    </citation>
    <scope>NUCLEOTIDE SEQUENCE [LARGE SCALE GENOMIC DNA]</scope>
    <source>
        <strain evidence="3 4">WL0050</strain>
    </source>
</reference>
<comment type="caution">
    <text evidence="3">The sequence shown here is derived from an EMBL/GenBank/DDBJ whole genome shotgun (WGS) entry which is preliminary data.</text>
</comment>
<dbReference type="Gene3D" id="3.40.50.720">
    <property type="entry name" value="NAD(P)-binding Rossmann-like Domain"/>
    <property type="match status" value="1"/>
</dbReference>
<comment type="similarity">
    <text evidence="1">Belongs to the short-chain dehydrogenases/reductases (SDR) family.</text>
</comment>
<dbReference type="PRINTS" id="PR00081">
    <property type="entry name" value="GDHRDH"/>
</dbReference>
<dbReference type="PRINTS" id="PR00080">
    <property type="entry name" value="SDRFAMILY"/>
</dbReference>
<dbReference type="InterPro" id="IPR036291">
    <property type="entry name" value="NAD(P)-bd_dom_sf"/>
</dbReference>
<dbReference type="PANTHER" id="PTHR43639:SF1">
    <property type="entry name" value="SHORT-CHAIN DEHYDROGENASE_REDUCTASE FAMILY PROTEIN"/>
    <property type="match status" value="1"/>
</dbReference>
<evidence type="ECO:0000313" key="4">
    <source>
        <dbReference type="Proteomes" id="UP001652564"/>
    </source>
</evidence>
<dbReference type="Pfam" id="PF13561">
    <property type="entry name" value="adh_short_C2"/>
    <property type="match status" value="1"/>
</dbReference>
<keyword evidence="4" id="KW-1185">Reference proteome</keyword>
<keyword evidence="2" id="KW-0560">Oxidoreductase</keyword>
<dbReference type="RefSeq" id="WP_263739036.1">
    <property type="nucleotide sequence ID" value="NZ_JAOWKZ010000002.1"/>
</dbReference>
<proteinExistence type="inferred from homology"/>
<evidence type="ECO:0000313" key="3">
    <source>
        <dbReference type="EMBL" id="MCV2871828.1"/>
    </source>
</evidence>
<evidence type="ECO:0000256" key="1">
    <source>
        <dbReference type="ARBA" id="ARBA00006484"/>
    </source>
</evidence>
<dbReference type="Proteomes" id="UP001652564">
    <property type="component" value="Unassembled WGS sequence"/>
</dbReference>
<accession>A0ABT2ZL23</accession>